<keyword evidence="2" id="KW-1185">Reference proteome</keyword>
<dbReference type="Proteomes" id="UP000001064">
    <property type="component" value="Unassembled WGS sequence"/>
</dbReference>
<evidence type="ECO:0000313" key="2">
    <source>
        <dbReference type="Proteomes" id="UP000001064"/>
    </source>
</evidence>
<organism evidence="1 2">
    <name type="scientific">Dictyostelium purpureum</name>
    <name type="common">Slime mold</name>
    <dbReference type="NCBI Taxonomy" id="5786"/>
    <lineage>
        <taxon>Eukaryota</taxon>
        <taxon>Amoebozoa</taxon>
        <taxon>Evosea</taxon>
        <taxon>Eumycetozoa</taxon>
        <taxon>Dictyostelia</taxon>
        <taxon>Dictyosteliales</taxon>
        <taxon>Dictyosteliaceae</taxon>
        <taxon>Dictyostelium</taxon>
    </lineage>
</organism>
<dbReference type="InParanoid" id="F1A3F0"/>
<dbReference type="EMBL" id="GL871455">
    <property type="protein sequence ID" value="EGC29283.1"/>
    <property type="molecule type" value="Genomic_DNA"/>
</dbReference>
<dbReference type="KEGG" id="dpp:DICPUDRAFT_159155"/>
<accession>F1A3F0</accession>
<dbReference type="GeneID" id="10506192"/>
<reference evidence="2" key="1">
    <citation type="journal article" date="2011" name="Genome Biol.">
        <title>Comparative genomics of the social amoebae Dictyostelium discoideum and Dictyostelium purpureum.</title>
        <authorList>
            <consortium name="US DOE Joint Genome Institute (JGI-PGF)"/>
            <person name="Sucgang R."/>
            <person name="Kuo A."/>
            <person name="Tian X."/>
            <person name="Salerno W."/>
            <person name="Parikh A."/>
            <person name="Feasley C.L."/>
            <person name="Dalin E."/>
            <person name="Tu H."/>
            <person name="Huang E."/>
            <person name="Barry K."/>
            <person name="Lindquist E."/>
            <person name="Shapiro H."/>
            <person name="Bruce D."/>
            <person name="Schmutz J."/>
            <person name="Salamov A."/>
            <person name="Fey P."/>
            <person name="Gaudet P."/>
            <person name="Anjard C."/>
            <person name="Babu M.M."/>
            <person name="Basu S."/>
            <person name="Bushmanova Y."/>
            <person name="van der Wel H."/>
            <person name="Katoh-Kurasawa M."/>
            <person name="Dinh C."/>
            <person name="Coutinho P.M."/>
            <person name="Saito T."/>
            <person name="Elias M."/>
            <person name="Schaap P."/>
            <person name="Kay R.R."/>
            <person name="Henrissat B."/>
            <person name="Eichinger L."/>
            <person name="Rivero F."/>
            <person name="Putnam N.H."/>
            <person name="West C.M."/>
            <person name="Loomis W.F."/>
            <person name="Chisholm R.L."/>
            <person name="Shaulsky G."/>
            <person name="Strassmann J.E."/>
            <person name="Queller D.C."/>
            <person name="Kuspa A."/>
            <person name="Grigoriev I.V."/>
        </authorList>
    </citation>
    <scope>NUCLEOTIDE SEQUENCE [LARGE SCALE GENOMIC DNA]</scope>
    <source>
        <strain evidence="2">QSDP1</strain>
    </source>
</reference>
<name>F1A3F0_DICPU</name>
<dbReference type="AlphaFoldDB" id="F1A3F0"/>
<proteinExistence type="predicted"/>
<protein>
    <submittedName>
        <fullName evidence="1">Uncharacterized protein</fullName>
    </submittedName>
</protein>
<gene>
    <name evidence="1" type="ORF">DICPUDRAFT_159155</name>
</gene>
<sequence>MVFDWEIDQSGFCKVTWPEQSWYAQNIKTIEDFLAFKYIKDFFGIKAIEDFLAYKRFFSIKAIEDFLS</sequence>
<dbReference type="RefSeq" id="XP_003294193.1">
    <property type="nucleotide sequence ID" value="XM_003294145.1"/>
</dbReference>
<evidence type="ECO:0000313" key="1">
    <source>
        <dbReference type="EMBL" id="EGC29283.1"/>
    </source>
</evidence>
<dbReference type="VEuPathDB" id="AmoebaDB:DICPUDRAFT_159155"/>